<proteinExistence type="predicted"/>
<protein>
    <recommendedName>
        <fullName evidence="12">DUF1640-domain-containing protein</fullName>
    </recommendedName>
</protein>
<evidence type="ECO:0000313" key="10">
    <source>
        <dbReference type="EMBL" id="ORX48743.1"/>
    </source>
</evidence>
<feature type="transmembrane region" description="Helical" evidence="9">
    <location>
        <begin position="174"/>
        <end position="196"/>
    </location>
</feature>
<keyword evidence="11" id="KW-1185">Reference proteome</keyword>
<dbReference type="Proteomes" id="UP000242146">
    <property type="component" value="Unassembled WGS sequence"/>
</dbReference>
<evidence type="ECO:0000256" key="8">
    <source>
        <dbReference type="SAM" id="Coils"/>
    </source>
</evidence>
<keyword evidence="5 8" id="KW-0175">Coiled coil</keyword>
<dbReference type="GO" id="GO:0005739">
    <property type="term" value="C:mitochondrion"/>
    <property type="evidence" value="ECO:0007669"/>
    <property type="project" value="UniProtKB-SubCell"/>
</dbReference>
<dbReference type="EMBL" id="MCGT01000028">
    <property type="protein sequence ID" value="ORX48743.1"/>
    <property type="molecule type" value="Genomic_DNA"/>
</dbReference>
<reference evidence="10 11" key="1">
    <citation type="submission" date="2016-07" db="EMBL/GenBank/DDBJ databases">
        <title>Pervasive Adenine N6-methylation of Active Genes in Fungi.</title>
        <authorList>
            <consortium name="DOE Joint Genome Institute"/>
            <person name="Mondo S.J."/>
            <person name="Dannebaum R.O."/>
            <person name="Kuo R.C."/>
            <person name="Labutti K."/>
            <person name="Haridas S."/>
            <person name="Kuo A."/>
            <person name="Salamov A."/>
            <person name="Ahrendt S.R."/>
            <person name="Lipzen A."/>
            <person name="Sullivan W."/>
            <person name="Andreopoulos W.B."/>
            <person name="Clum A."/>
            <person name="Lindquist E."/>
            <person name="Daum C."/>
            <person name="Ramamoorthy G.K."/>
            <person name="Gryganskyi A."/>
            <person name="Culley D."/>
            <person name="Magnuson J.K."/>
            <person name="James T.Y."/>
            <person name="O'Malley M.A."/>
            <person name="Stajich J.E."/>
            <person name="Spatafora J.W."/>
            <person name="Visel A."/>
            <person name="Grigoriev I.V."/>
        </authorList>
    </citation>
    <scope>NUCLEOTIDE SEQUENCE [LARGE SCALE GENOMIC DNA]</scope>
    <source>
        <strain evidence="10 11">NRRL 3301</strain>
    </source>
</reference>
<keyword evidence="3 9" id="KW-0812">Transmembrane</keyword>
<keyword evidence="7 9" id="KW-0472">Membrane</keyword>
<dbReference type="Pfam" id="PF07798">
    <property type="entry name" value="CCDC90-like"/>
    <property type="match status" value="1"/>
</dbReference>
<dbReference type="GO" id="GO:0016020">
    <property type="term" value="C:membrane"/>
    <property type="evidence" value="ECO:0007669"/>
    <property type="project" value="UniProtKB-SubCell"/>
</dbReference>
<keyword evidence="6" id="KW-0496">Mitochondrion</keyword>
<gene>
    <name evidence="10" type="ORF">DM01DRAFT_1338398</name>
</gene>
<comment type="caution">
    <text evidence="10">The sequence shown here is derived from an EMBL/GenBank/DDBJ whole genome shotgun (WGS) entry which is preliminary data.</text>
</comment>
<name>A0A1X2G9T3_9FUNG</name>
<evidence type="ECO:0000256" key="2">
    <source>
        <dbReference type="ARBA" id="ARBA00004370"/>
    </source>
</evidence>
<evidence type="ECO:0000256" key="4">
    <source>
        <dbReference type="ARBA" id="ARBA00022989"/>
    </source>
</evidence>
<evidence type="ECO:0000256" key="1">
    <source>
        <dbReference type="ARBA" id="ARBA00004173"/>
    </source>
</evidence>
<evidence type="ECO:0000256" key="9">
    <source>
        <dbReference type="SAM" id="Phobius"/>
    </source>
</evidence>
<evidence type="ECO:0000256" key="3">
    <source>
        <dbReference type="ARBA" id="ARBA00022692"/>
    </source>
</evidence>
<dbReference type="Gene3D" id="1.20.5.340">
    <property type="match status" value="1"/>
</dbReference>
<dbReference type="InterPro" id="IPR024461">
    <property type="entry name" value="CCDC90-like"/>
</dbReference>
<organism evidence="10 11">
    <name type="scientific">Hesseltinella vesiculosa</name>
    <dbReference type="NCBI Taxonomy" id="101127"/>
    <lineage>
        <taxon>Eukaryota</taxon>
        <taxon>Fungi</taxon>
        <taxon>Fungi incertae sedis</taxon>
        <taxon>Mucoromycota</taxon>
        <taxon>Mucoromycotina</taxon>
        <taxon>Mucoromycetes</taxon>
        <taxon>Mucorales</taxon>
        <taxon>Cunninghamellaceae</taxon>
        <taxon>Hesseltinella</taxon>
    </lineage>
</organism>
<dbReference type="PANTHER" id="PTHR14360:SF12">
    <property type="entry name" value="MOZ PROTEIN REPRESENTS A CHROMATIN-ASSOCIATED ACETYLTRANSFERASE"/>
    <property type="match status" value="1"/>
</dbReference>
<accession>A0A1X2G9T3</accession>
<dbReference type="AlphaFoldDB" id="A0A1X2G9T3"/>
<dbReference type="OrthoDB" id="1552at2759"/>
<dbReference type="PANTHER" id="PTHR14360">
    <property type="entry name" value="PROTEIN FMP32, MITOCHONDRIAL"/>
    <property type="match status" value="1"/>
</dbReference>
<sequence>MVVPPTRPPPVPFQRPPLHHFDTYAFVQQLQMEGGFSKDQAQLIMEIMQQQMRVKIARNKDRLLHRSQLENEEHILQASMEDLRNAVMIHRRNDAAILRAELVMLAKEIDQLEIQLNEDLNYLQSSIDLTLNDFRNDGRQEQKLAMIETQQVNHRITVMIADANMAIERMRWQAIWQGLLGIAAAGFGLSAIGYGLSRLRARTPPPPIISQMEFDDTLTIADMQIYG</sequence>
<evidence type="ECO:0000256" key="5">
    <source>
        <dbReference type="ARBA" id="ARBA00023054"/>
    </source>
</evidence>
<evidence type="ECO:0000256" key="7">
    <source>
        <dbReference type="ARBA" id="ARBA00023136"/>
    </source>
</evidence>
<evidence type="ECO:0000313" key="11">
    <source>
        <dbReference type="Proteomes" id="UP000242146"/>
    </source>
</evidence>
<evidence type="ECO:0000256" key="6">
    <source>
        <dbReference type="ARBA" id="ARBA00023128"/>
    </source>
</evidence>
<keyword evidence="4 9" id="KW-1133">Transmembrane helix</keyword>
<comment type="subcellular location">
    <subcellularLocation>
        <location evidence="2">Membrane</location>
    </subcellularLocation>
    <subcellularLocation>
        <location evidence="1">Mitochondrion</location>
    </subcellularLocation>
</comment>
<feature type="coiled-coil region" evidence="8">
    <location>
        <begin position="66"/>
        <end position="115"/>
    </location>
</feature>
<evidence type="ECO:0008006" key="12">
    <source>
        <dbReference type="Google" id="ProtNLM"/>
    </source>
</evidence>
<dbReference type="STRING" id="101127.A0A1X2G9T3"/>